<organism evidence="4 5">
    <name type="scientific">Phycomyces blakesleeanus (strain ATCC 8743b / DSM 1359 / FGSC 10004 / NBRC 33097 / NRRL 1555)</name>
    <dbReference type="NCBI Taxonomy" id="763407"/>
    <lineage>
        <taxon>Eukaryota</taxon>
        <taxon>Fungi</taxon>
        <taxon>Fungi incertae sedis</taxon>
        <taxon>Mucoromycota</taxon>
        <taxon>Mucoromycotina</taxon>
        <taxon>Mucoromycetes</taxon>
        <taxon>Mucorales</taxon>
        <taxon>Phycomycetaceae</taxon>
        <taxon>Phycomyces</taxon>
    </lineage>
</organism>
<dbReference type="Pfam" id="PF09825">
    <property type="entry name" value="BPL_N"/>
    <property type="match status" value="1"/>
</dbReference>
<protein>
    <recommendedName>
        <fullName evidence="3">BPL/LPL catalytic domain-containing protein</fullName>
    </recommendedName>
</protein>
<evidence type="ECO:0000256" key="2">
    <source>
        <dbReference type="ARBA" id="ARBA00022598"/>
    </source>
</evidence>
<dbReference type="InterPro" id="IPR045864">
    <property type="entry name" value="aa-tRNA-synth_II/BPL/LPL"/>
</dbReference>
<dbReference type="InParanoid" id="A0A162TET3"/>
<dbReference type="CDD" id="cd16442">
    <property type="entry name" value="BPL"/>
    <property type="match status" value="1"/>
</dbReference>
<dbReference type="EMBL" id="KV440996">
    <property type="protein sequence ID" value="OAD68022.1"/>
    <property type="molecule type" value="Genomic_DNA"/>
</dbReference>
<evidence type="ECO:0000313" key="4">
    <source>
        <dbReference type="EMBL" id="OAD68022.1"/>
    </source>
</evidence>
<dbReference type="GO" id="GO:0004077">
    <property type="term" value="F:biotin--[biotin carboxyl-carrier protein] ligase activity"/>
    <property type="evidence" value="ECO:0007669"/>
    <property type="project" value="InterPro"/>
</dbReference>
<dbReference type="InterPro" id="IPR004408">
    <property type="entry name" value="Biotin_CoA_COase_ligase"/>
</dbReference>
<dbReference type="GO" id="GO:0005737">
    <property type="term" value="C:cytoplasm"/>
    <property type="evidence" value="ECO:0007669"/>
    <property type="project" value="TreeGrafter"/>
</dbReference>
<proteinExistence type="inferred from homology"/>
<dbReference type="RefSeq" id="XP_018286062.1">
    <property type="nucleotide sequence ID" value="XM_018437968.1"/>
</dbReference>
<dbReference type="InterPro" id="IPR029062">
    <property type="entry name" value="Class_I_gatase-like"/>
</dbReference>
<evidence type="ECO:0000256" key="1">
    <source>
        <dbReference type="ARBA" id="ARBA00009934"/>
    </source>
</evidence>
<evidence type="ECO:0000259" key="3">
    <source>
        <dbReference type="PROSITE" id="PS51733"/>
    </source>
</evidence>
<comment type="similarity">
    <text evidence="1">Belongs to the biotin--protein ligase family.</text>
</comment>
<gene>
    <name evidence="4" type="ORF">PHYBLDRAFT_178243</name>
</gene>
<dbReference type="STRING" id="763407.A0A162TET3"/>
<dbReference type="Proteomes" id="UP000077315">
    <property type="component" value="Unassembled WGS sequence"/>
</dbReference>
<feature type="domain" description="BPL/LPL catalytic" evidence="3">
    <location>
        <begin position="393"/>
        <end position="593"/>
    </location>
</feature>
<dbReference type="VEuPathDB" id="FungiDB:PHYBLDRAFT_178243"/>
<accession>A0A162TET3</accession>
<dbReference type="InterPro" id="IPR004143">
    <property type="entry name" value="BPL_LPL_catalytic"/>
</dbReference>
<reference evidence="5" key="1">
    <citation type="submission" date="2015-06" db="EMBL/GenBank/DDBJ databases">
        <title>Expansion of signal transduction pathways in fungi by whole-genome duplication.</title>
        <authorList>
            <consortium name="DOE Joint Genome Institute"/>
            <person name="Corrochano L.M."/>
            <person name="Kuo A."/>
            <person name="Marcet-Houben M."/>
            <person name="Polaino S."/>
            <person name="Salamov A."/>
            <person name="Villalobos J.M."/>
            <person name="Alvarez M.I."/>
            <person name="Avalos J."/>
            <person name="Benito E.P."/>
            <person name="Benoit I."/>
            <person name="Burger G."/>
            <person name="Camino L.P."/>
            <person name="Canovas D."/>
            <person name="Cerda-Olmedo E."/>
            <person name="Cheng J.-F."/>
            <person name="Dominguez A."/>
            <person name="Elias M."/>
            <person name="Eslava A.P."/>
            <person name="Glaser F."/>
            <person name="Grimwood J."/>
            <person name="Gutierrez G."/>
            <person name="Heitman J."/>
            <person name="Henrissat B."/>
            <person name="Iturriaga E.A."/>
            <person name="Lang B.F."/>
            <person name="Lavin J.L."/>
            <person name="Lee S."/>
            <person name="Li W."/>
            <person name="Lindquist E."/>
            <person name="Lopez-Garcia S."/>
            <person name="Luque E.M."/>
            <person name="Marcos A.T."/>
            <person name="Martin J."/>
            <person name="McCluskey K."/>
            <person name="Medina H.R."/>
            <person name="Miralles-Duran A."/>
            <person name="Miyazaki A."/>
            <person name="Munoz-Torres E."/>
            <person name="Oguiza J.A."/>
            <person name="Ohm R."/>
            <person name="Olmedo M."/>
            <person name="Orejas M."/>
            <person name="Ortiz-Castellanos L."/>
            <person name="Pisabarro A.G."/>
            <person name="Rodriguez-Romero J."/>
            <person name="Ruiz-Herrera J."/>
            <person name="Ruiz-Vazquez R."/>
            <person name="Sanz C."/>
            <person name="Schackwitz W."/>
            <person name="Schmutz J."/>
            <person name="Shahriari M."/>
            <person name="Shelest E."/>
            <person name="Silva-Franco F."/>
            <person name="Soanes D."/>
            <person name="Syed K."/>
            <person name="Tagua V.G."/>
            <person name="Talbot N.J."/>
            <person name="Thon M."/>
            <person name="De vries R.P."/>
            <person name="Wiebenga A."/>
            <person name="Yadav J.S."/>
            <person name="Braun E.L."/>
            <person name="Baker S."/>
            <person name="Garre V."/>
            <person name="Horwitz B."/>
            <person name="Torres-Martinez S."/>
            <person name="Idnurm A."/>
            <person name="Herrera-Estrella A."/>
            <person name="Gabaldon T."/>
            <person name="Grigoriev I.V."/>
        </authorList>
    </citation>
    <scope>NUCLEOTIDE SEQUENCE [LARGE SCALE GENOMIC DNA]</scope>
    <source>
        <strain evidence="5">NRRL 1555(-)</strain>
    </source>
</reference>
<dbReference type="InterPro" id="IPR019197">
    <property type="entry name" value="Biotin-prot_ligase_N"/>
</dbReference>
<evidence type="ECO:0000313" key="5">
    <source>
        <dbReference type="Proteomes" id="UP000077315"/>
    </source>
</evidence>
<name>A0A162TET3_PHYB8</name>
<dbReference type="GeneID" id="28998874"/>
<dbReference type="PANTHER" id="PTHR12835">
    <property type="entry name" value="BIOTIN PROTEIN LIGASE"/>
    <property type="match status" value="1"/>
</dbReference>
<dbReference type="Gene3D" id="3.40.50.880">
    <property type="match status" value="1"/>
</dbReference>
<dbReference type="FunCoup" id="A0A162TET3">
    <property type="interactions" value="450"/>
</dbReference>
<dbReference type="SUPFAM" id="SSF55681">
    <property type="entry name" value="Class II aaRS and biotin synthetases"/>
    <property type="match status" value="1"/>
</dbReference>
<dbReference type="OrthoDB" id="10250105at2759"/>
<dbReference type="AlphaFoldDB" id="A0A162TET3"/>
<sequence>MNIVIYSGNGTSPNAVHQTHRTLKLLLGHAYDVIKVDAKTLQNEPWEEGCSMIVIPGGRDLPYCEDLDGEVNARMRRYVAGGGRYLGLCAGAYYASQSIEFEKGTPMEITGPRELGFYPGISRGTMYPGFVYNSEKGARVVPIDLNTNSLSVKDYSGLPEGLKVYYNGGGYFVNAVEKEDVEVLAWYSEKGHSQEEKTAAAVLCHIGQGSAALMGIHPEYDVSTMDLSEAGKDTSFIQQLVISDQARKTFLCAVFSKMGLKTAGYETKGTTLEIKENTVPALTPIYLATLRAEVTKSIACSLLEKADTTTHILADVNDRFQLLPMEESSLSAQMSSLTLQNNANNTDEEKPLTQIVYSTNTDSDPKAPVFPSRSLTPSFNIQEYFASLSEKRSHEWGGGGWYRFGNSMLYSQVITSTQTVLDRNYTFSQSLPTGLVCLAANQIAGRGRGRNAWVSQEGALQFSLVVRHNLGLTKAPVVFIQYIIALAVVESIRTRDGYEGVPLRLKWPNDIYVDLPGPEGGLKKVGGLLVNSSFVKDEFLLVIGCGINLANPHPTVSINDVIQNHNPSLRRLSPEDTLSGIMVHFEKMYLEFCEKGMGSWFLDKYYQRWLHSNKLVTLTTHDDVRARITGITSDYGMLEAVSLEDSRKKFTLQPDGNSFDMLKGLIIKKA</sequence>
<keyword evidence="2" id="KW-0436">Ligase</keyword>
<dbReference type="CDD" id="cd03144">
    <property type="entry name" value="GATase1_ScBLP_like"/>
    <property type="match status" value="1"/>
</dbReference>
<dbReference type="PANTHER" id="PTHR12835:SF5">
    <property type="entry name" value="BIOTIN--PROTEIN LIGASE"/>
    <property type="match status" value="1"/>
</dbReference>
<keyword evidence="5" id="KW-1185">Reference proteome</keyword>
<dbReference type="Pfam" id="PF03099">
    <property type="entry name" value="BPL_LplA_LipB"/>
    <property type="match status" value="1"/>
</dbReference>
<dbReference type="NCBIfam" id="TIGR00121">
    <property type="entry name" value="birA_ligase"/>
    <property type="match status" value="1"/>
</dbReference>
<dbReference type="Gene3D" id="3.30.930.10">
    <property type="entry name" value="Bira Bifunctional Protein, Domain 2"/>
    <property type="match status" value="1"/>
</dbReference>
<dbReference type="SUPFAM" id="SSF52317">
    <property type="entry name" value="Class I glutamine amidotransferase-like"/>
    <property type="match status" value="1"/>
</dbReference>
<dbReference type="PROSITE" id="PS51733">
    <property type="entry name" value="BPL_LPL_CATALYTIC"/>
    <property type="match status" value="1"/>
</dbReference>